<comment type="caution">
    <text evidence="1">The sequence shown here is derived from an EMBL/GenBank/DDBJ whole genome shotgun (WGS) entry which is preliminary data.</text>
</comment>
<reference evidence="1 2" key="1">
    <citation type="submission" date="2019-09" db="EMBL/GenBank/DDBJ databases">
        <authorList>
            <person name="Ou C."/>
        </authorList>
    </citation>
    <scope>NUCLEOTIDE SEQUENCE [LARGE SCALE GENOMIC DNA]</scope>
    <source>
        <strain evidence="1">S2</strain>
        <tissue evidence="1">Leaf</tissue>
    </source>
</reference>
<evidence type="ECO:0000313" key="1">
    <source>
        <dbReference type="EMBL" id="KAB2615342.1"/>
    </source>
</evidence>
<protein>
    <submittedName>
        <fullName evidence="1">Uncharacterized protein</fullName>
    </submittedName>
</protein>
<accession>A0A5N5GNY5</accession>
<organism evidence="1 2">
    <name type="scientific">Pyrus ussuriensis x Pyrus communis</name>
    <dbReference type="NCBI Taxonomy" id="2448454"/>
    <lineage>
        <taxon>Eukaryota</taxon>
        <taxon>Viridiplantae</taxon>
        <taxon>Streptophyta</taxon>
        <taxon>Embryophyta</taxon>
        <taxon>Tracheophyta</taxon>
        <taxon>Spermatophyta</taxon>
        <taxon>Magnoliopsida</taxon>
        <taxon>eudicotyledons</taxon>
        <taxon>Gunneridae</taxon>
        <taxon>Pentapetalae</taxon>
        <taxon>rosids</taxon>
        <taxon>fabids</taxon>
        <taxon>Rosales</taxon>
        <taxon>Rosaceae</taxon>
        <taxon>Amygdaloideae</taxon>
        <taxon>Maleae</taxon>
        <taxon>Pyrus</taxon>
    </lineage>
</organism>
<dbReference type="AlphaFoldDB" id="A0A5N5GNY5"/>
<reference evidence="1 2" key="3">
    <citation type="submission" date="2019-11" db="EMBL/GenBank/DDBJ databases">
        <title>A de novo genome assembly of a pear dwarfing rootstock.</title>
        <authorList>
            <person name="Wang F."/>
            <person name="Wang J."/>
            <person name="Li S."/>
            <person name="Zhang Y."/>
            <person name="Fang M."/>
            <person name="Ma L."/>
            <person name="Zhao Y."/>
            <person name="Jiang S."/>
        </authorList>
    </citation>
    <scope>NUCLEOTIDE SEQUENCE [LARGE SCALE GENOMIC DNA]</scope>
    <source>
        <strain evidence="1">S2</strain>
        <tissue evidence="1">Leaf</tissue>
    </source>
</reference>
<evidence type="ECO:0000313" key="2">
    <source>
        <dbReference type="Proteomes" id="UP000327157"/>
    </source>
</evidence>
<dbReference type="EMBL" id="SMOL01000402">
    <property type="protein sequence ID" value="KAB2615342.1"/>
    <property type="molecule type" value="Genomic_DNA"/>
</dbReference>
<sequence length="117" mass="13461">MGGRKGPSVSVEVPTSTSVELVYQREQLETQFHDLHDTVTTFSTRQVKFEQRMANLQATMTSVANTQIRQSDFQDFQWSVLEKFRLLRLVMSSTSFTMALQSSHIVPAENRYVSERI</sequence>
<dbReference type="Proteomes" id="UP000327157">
    <property type="component" value="Chromosome 3"/>
</dbReference>
<name>A0A5N5GNY5_9ROSA</name>
<gene>
    <name evidence="1" type="ORF">D8674_021930</name>
</gene>
<reference evidence="2" key="2">
    <citation type="submission" date="2019-10" db="EMBL/GenBank/DDBJ databases">
        <title>A de novo genome assembly of a pear dwarfing rootstock.</title>
        <authorList>
            <person name="Wang F."/>
            <person name="Wang J."/>
            <person name="Li S."/>
            <person name="Zhang Y."/>
            <person name="Fang M."/>
            <person name="Ma L."/>
            <person name="Zhao Y."/>
            <person name="Jiang S."/>
        </authorList>
    </citation>
    <scope>NUCLEOTIDE SEQUENCE [LARGE SCALE GENOMIC DNA]</scope>
</reference>
<proteinExistence type="predicted"/>
<keyword evidence="2" id="KW-1185">Reference proteome</keyword>